<dbReference type="Pfam" id="PF03588">
    <property type="entry name" value="Leu_Phe_trans"/>
    <property type="match status" value="1"/>
</dbReference>
<keyword evidence="2 4" id="KW-0808">Transferase</keyword>
<comment type="catalytic activity">
    <reaction evidence="4">
        <text>N-terminal L-lysyl-[protein] + L-leucyl-tRNA(Leu) = N-terminal L-leucyl-L-lysyl-[protein] + tRNA(Leu) + H(+)</text>
        <dbReference type="Rhea" id="RHEA:12340"/>
        <dbReference type="Rhea" id="RHEA-COMP:9613"/>
        <dbReference type="Rhea" id="RHEA-COMP:9622"/>
        <dbReference type="Rhea" id="RHEA-COMP:12670"/>
        <dbReference type="Rhea" id="RHEA-COMP:12671"/>
        <dbReference type="ChEBI" id="CHEBI:15378"/>
        <dbReference type="ChEBI" id="CHEBI:65249"/>
        <dbReference type="ChEBI" id="CHEBI:78442"/>
        <dbReference type="ChEBI" id="CHEBI:78494"/>
        <dbReference type="ChEBI" id="CHEBI:133043"/>
        <dbReference type="EC" id="2.3.2.6"/>
    </reaction>
</comment>
<comment type="catalytic activity">
    <reaction evidence="4">
        <text>N-terminal L-arginyl-[protein] + L-leucyl-tRNA(Leu) = N-terminal L-leucyl-L-arginyl-[protein] + tRNA(Leu) + H(+)</text>
        <dbReference type="Rhea" id="RHEA:50416"/>
        <dbReference type="Rhea" id="RHEA-COMP:9613"/>
        <dbReference type="Rhea" id="RHEA-COMP:9622"/>
        <dbReference type="Rhea" id="RHEA-COMP:12672"/>
        <dbReference type="Rhea" id="RHEA-COMP:12673"/>
        <dbReference type="ChEBI" id="CHEBI:15378"/>
        <dbReference type="ChEBI" id="CHEBI:64719"/>
        <dbReference type="ChEBI" id="CHEBI:78442"/>
        <dbReference type="ChEBI" id="CHEBI:78494"/>
        <dbReference type="ChEBI" id="CHEBI:133044"/>
        <dbReference type="EC" id="2.3.2.6"/>
    </reaction>
</comment>
<evidence type="ECO:0000256" key="1">
    <source>
        <dbReference type="ARBA" id="ARBA00022490"/>
    </source>
</evidence>
<evidence type="ECO:0000313" key="6">
    <source>
        <dbReference type="Proteomes" id="UP000663935"/>
    </source>
</evidence>
<accession>A0ABX7STL0</accession>
<comment type="subcellular location">
    <subcellularLocation>
        <location evidence="4">Cytoplasm</location>
    </subcellularLocation>
</comment>
<proteinExistence type="inferred from homology"/>
<dbReference type="InterPro" id="IPR016181">
    <property type="entry name" value="Acyl_CoA_acyltransferase"/>
</dbReference>
<dbReference type="EMBL" id="CP071795">
    <property type="protein sequence ID" value="QTD36803.1"/>
    <property type="molecule type" value="Genomic_DNA"/>
</dbReference>
<dbReference type="Gene3D" id="3.40.630.70">
    <property type="entry name" value="Leucyl/phenylalanyl-tRNA-protein transferase, C-terminal domain"/>
    <property type="match status" value="1"/>
</dbReference>
<keyword evidence="3 4" id="KW-0012">Acyltransferase</keyword>
<dbReference type="NCBIfam" id="TIGR00667">
    <property type="entry name" value="aat"/>
    <property type="match status" value="1"/>
</dbReference>
<comment type="similarity">
    <text evidence="4">Belongs to the L/F-transferase family.</text>
</comment>
<reference evidence="5 6" key="1">
    <citation type="submission" date="2021-03" db="EMBL/GenBank/DDBJ databases">
        <title>Complete genome of Polaribacter_sp.G4M1.</title>
        <authorList>
            <person name="Jeong S.W."/>
            <person name="Bae J.W."/>
        </authorList>
    </citation>
    <scope>NUCLEOTIDE SEQUENCE [LARGE SCALE GENOMIC DNA]</scope>
    <source>
        <strain evidence="5 6">G4M1</strain>
    </source>
</reference>
<dbReference type="PANTHER" id="PTHR30098">
    <property type="entry name" value="LEUCYL/PHENYLALANYL-TRNA--PROTEIN TRANSFERASE"/>
    <property type="match status" value="1"/>
</dbReference>
<comment type="function">
    <text evidence="4">Functions in the N-end rule pathway of protein degradation where it conjugates Leu, Phe and, less efficiently, Met from aminoacyl-tRNAs to the N-termini of proteins containing an N-terminal arginine or lysine.</text>
</comment>
<dbReference type="Gene3D" id="3.30.70.3550">
    <property type="entry name" value="Leucyl/phenylalanyl-tRNA-protein transferase, N-terminal domain"/>
    <property type="match status" value="1"/>
</dbReference>
<name>A0ABX7STL0_9FLAO</name>
<dbReference type="GO" id="GO:0008914">
    <property type="term" value="F:leucyl-tRNA--protein transferase activity"/>
    <property type="evidence" value="ECO:0007669"/>
    <property type="project" value="UniProtKB-EC"/>
</dbReference>
<evidence type="ECO:0000256" key="4">
    <source>
        <dbReference type="HAMAP-Rule" id="MF_00688"/>
    </source>
</evidence>
<dbReference type="InterPro" id="IPR042221">
    <property type="entry name" value="Leu/Phe-tRNA_Trfase_N"/>
</dbReference>
<dbReference type="InterPro" id="IPR004616">
    <property type="entry name" value="Leu/Phe-tRNA_Trfase"/>
</dbReference>
<dbReference type="Proteomes" id="UP000663935">
    <property type="component" value="Chromosome"/>
</dbReference>
<sequence>MLMWLTDKIVFPPYELTSKEGIIALGGDLSEERLIFAYKNGIFPWFSEGEPIVWYCPHERMVLFPEEIKISKSMRKILKKGKFTITENTAFKAVIYHCKNIERKDGFGTWITDDMEQAYINLHKKGVAKSIEVWQDFDSTTSYRKLIGGLYGVEINNVFCGESMFSHVSNASKLAFIYLATQKNYQLIDCQIYNDHLASLGAKEIDRDWFLEILKGAF</sequence>
<dbReference type="RefSeq" id="WP_207970983.1">
    <property type="nucleotide sequence ID" value="NZ_CP071795.1"/>
</dbReference>
<dbReference type="InterPro" id="IPR042203">
    <property type="entry name" value="Leu/Phe-tRNA_Trfase_C"/>
</dbReference>
<evidence type="ECO:0000313" key="5">
    <source>
        <dbReference type="EMBL" id="QTD36803.1"/>
    </source>
</evidence>
<comment type="catalytic activity">
    <reaction evidence="4">
        <text>L-phenylalanyl-tRNA(Phe) + an N-terminal L-alpha-aminoacyl-[protein] = an N-terminal L-phenylalanyl-L-alpha-aminoacyl-[protein] + tRNA(Phe)</text>
        <dbReference type="Rhea" id="RHEA:43632"/>
        <dbReference type="Rhea" id="RHEA-COMP:9668"/>
        <dbReference type="Rhea" id="RHEA-COMP:9699"/>
        <dbReference type="Rhea" id="RHEA-COMP:10636"/>
        <dbReference type="Rhea" id="RHEA-COMP:10637"/>
        <dbReference type="ChEBI" id="CHEBI:78442"/>
        <dbReference type="ChEBI" id="CHEBI:78531"/>
        <dbReference type="ChEBI" id="CHEBI:78597"/>
        <dbReference type="ChEBI" id="CHEBI:83561"/>
        <dbReference type="EC" id="2.3.2.6"/>
    </reaction>
</comment>
<dbReference type="HAMAP" id="MF_00688">
    <property type="entry name" value="Leu_Phe_trans"/>
    <property type="match status" value="1"/>
</dbReference>
<evidence type="ECO:0000256" key="3">
    <source>
        <dbReference type="ARBA" id="ARBA00023315"/>
    </source>
</evidence>
<gene>
    <name evidence="4" type="primary">aat</name>
    <name evidence="5" type="ORF">JL193_11750</name>
</gene>
<dbReference type="EC" id="2.3.2.6" evidence="4"/>
<dbReference type="SUPFAM" id="SSF55729">
    <property type="entry name" value="Acyl-CoA N-acyltransferases (Nat)"/>
    <property type="match status" value="1"/>
</dbReference>
<protein>
    <recommendedName>
        <fullName evidence="4">Leucyl/phenylalanyl-tRNA--protein transferase</fullName>
        <ecNumber evidence="4">2.3.2.6</ecNumber>
    </recommendedName>
    <alternativeName>
        <fullName evidence="4">L/F-transferase</fullName>
    </alternativeName>
    <alternativeName>
        <fullName evidence="4">Leucyltransferase</fullName>
    </alternativeName>
    <alternativeName>
        <fullName evidence="4">Phenyalanyltransferase</fullName>
    </alternativeName>
</protein>
<dbReference type="PANTHER" id="PTHR30098:SF2">
    <property type="entry name" value="LEUCYL_PHENYLALANYL-TRNA--PROTEIN TRANSFERASE"/>
    <property type="match status" value="1"/>
</dbReference>
<organism evidence="5 6">
    <name type="scientific">Polaribacter batillariae</name>
    <dbReference type="NCBI Taxonomy" id="2808900"/>
    <lineage>
        <taxon>Bacteria</taxon>
        <taxon>Pseudomonadati</taxon>
        <taxon>Bacteroidota</taxon>
        <taxon>Flavobacteriia</taxon>
        <taxon>Flavobacteriales</taxon>
        <taxon>Flavobacteriaceae</taxon>
    </lineage>
</organism>
<keyword evidence="1 4" id="KW-0963">Cytoplasm</keyword>
<keyword evidence="6" id="KW-1185">Reference proteome</keyword>
<evidence type="ECO:0000256" key="2">
    <source>
        <dbReference type="ARBA" id="ARBA00022679"/>
    </source>
</evidence>